<reference evidence="4" key="1">
    <citation type="journal article" date="1999" name="Chem. Biol.">
        <title>Molecular characterization and analysis of the biosynthetic gene cluster for the antitumor antibiotic mitomycin C from Streptomyces lavendulae NRRL 2564.</title>
        <authorList>
            <person name="Mao Y.Q."/>
            <person name="Varoglu M."/>
            <person name="Sherman D.H."/>
        </authorList>
    </citation>
    <scope>NUCLEOTIDE SEQUENCE</scope>
    <source>
        <strain evidence="4">NRRL 2564</strain>
    </source>
</reference>
<reference evidence="4" key="2">
    <citation type="submission" date="1999-05" db="EMBL/GenBank/DDBJ databases">
        <authorList>
            <person name="Mao Y.Q."/>
            <person name="Varoglu M."/>
            <person name="Sherman D.H."/>
        </authorList>
    </citation>
    <scope>NUCLEOTIDE SEQUENCE</scope>
    <source>
        <strain evidence="4">NRRL 2564</strain>
    </source>
</reference>
<reference evidence="4" key="3">
    <citation type="submission" date="2006-11" db="EMBL/GenBank/DDBJ databases">
        <authorList>
            <person name="Gruschow S."/>
            <person name="Chang L.C."/>
            <person name="Mao Y."/>
            <person name="Varoglu M."/>
            <person name="Sherman D.H."/>
        </authorList>
    </citation>
    <scope>NUCLEOTIDE SEQUENCE</scope>
    <source>
        <strain evidence="4">NRRL 2564</strain>
    </source>
</reference>
<dbReference type="AlphaFoldDB" id="Q9X5R4"/>
<evidence type="ECO:0000256" key="2">
    <source>
        <dbReference type="ARBA" id="ARBA00023033"/>
    </source>
</evidence>
<dbReference type="Pfam" id="PF00296">
    <property type="entry name" value="Bac_luciferase"/>
    <property type="match status" value="1"/>
</dbReference>
<evidence type="ECO:0000256" key="1">
    <source>
        <dbReference type="ARBA" id="ARBA00023002"/>
    </source>
</evidence>
<dbReference type="InterPro" id="IPR036661">
    <property type="entry name" value="Luciferase-like_sf"/>
</dbReference>
<gene>
    <name evidence="4" type="primary">mitH</name>
</gene>
<keyword evidence="1" id="KW-0560">Oxidoreductase</keyword>
<dbReference type="InterPro" id="IPR011251">
    <property type="entry name" value="Luciferase-like_dom"/>
</dbReference>
<dbReference type="SUPFAM" id="SSF51679">
    <property type="entry name" value="Bacterial luciferase-like"/>
    <property type="match status" value="1"/>
</dbReference>
<dbReference type="InterPro" id="IPR050766">
    <property type="entry name" value="Bact_Lucif_Oxidored"/>
</dbReference>
<proteinExistence type="predicted"/>
<dbReference type="PANTHER" id="PTHR30137">
    <property type="entry name" value="LUCIFERASE-LIKE MONOOXYGENASE"/>
    <property type="match status" value="1"/>
</dbReference>
<name>Q9X5R4_STRLA</name>
<evidence type="ECO:0000259" key="3">
    <source>
        <dbReference type="Pfam" id="PF00296"/>
    </source>
</evidence>
<dbReference type="GO" id="GO:0005829">
    <property type="term" value="C:cytosol"/>
    <property type="evidence" value="ECO:0007669"/>
    <property type="project" value="TreeGrafter"/>
</dbReference>
<dbReference type="GO" id="GO:0016705">
    <property type="term" value="F:oxidoreductase activity, acting on paired donors, with incorporation or reduction of molecular oxygen"/>
    <property type="evidence" value="ECO:0007669"/>
    <property type="project" value="InterPro"/>
</dbReference>
<feature type="domain" description="Luciferase-like" evidence="3">
    <location>
        <begin position="1"/>
        <end position="309"/>
    </location>
</feature>
<organism evidence="4">
    <name type="scientific">Streptomyces lavendulae</name>
    <dbReference type="NCBI Taxonomy" id="1914"/>
    <lineage>
        <taxon>Bacteria</taxon>
        <taxon>Bacillati</taxon>
        <taxon>Actinomycetota</taxon>
        <taxon>Actinomycetes</taxon>
        <taxon>Kitasatosporales</taxon>
        <taxon>Streptomycetaceae</taxon>
        <taxon>Streptomyces</taxon>
    </lineage>
</organism>
<protein>
    <submittedName>
        <fullName evidence="4">MitH</fullName>
    </submittedName>
</protein>
<sequence length="382" mass="42895">MKFAYFSHVWGRPGITPGERYEELWREVEDADRLGFDYAFSVEHHCTPHESWMPSPAVFCTGAALRTERIRVGPMGWVPPLRHPLHLVEEVATLDQLLGGRLEVGLASGVSRDPFLPFDADFDNRHLLTREALELLRAAFAARGAFDFDGPAHRLRDIALSFPPVQRPHPPMWVPTTNRNTLRYLSEAGAHTSSTMIVPRASMALVYRHYLDWWRGHGHASDPRIGYWTLVHVARTDAEAEERAAAHITETFTKTLRYGSVSRSRDQHAPPSRLSTTDILAGSGDLRFLLENNLVFVGSPATVADRIRAASLEGHFDTLLGEFTFGELADRHRIESMELFAHEVAPALRAFSPYAPRPQEPAYTASDEQQVAARLQALGYID</sequence>
<dbReference type="PANTHER" id="PTHR30137:SF8">
    <property type="entry name" value="BLR5498 PROTEIN"/>
    <property type="match status" value="1"/>
</dbReference>
<dbReference type="EMBL" id="AF127374">
    <property type="protein sequence ID" value="AAD28464.1"/>
    <property type="molecule type" value="Genomic_DNA"/>
</dbReference>
<accession>Q9X5R4</accession>
<evidence type="ECO:0000313" key="4">
    <source>
        <dbReference type="EMBL" id="AAD28464.1"/>
    </source>
</evidence>
<dbReference type="GO" id="GO:0004497">
    <property type="term" value="F:monooxygenase activity"/>
    <property type="evidence" value="ECO:0007669"/>
    <property type="project" value="UniProtKB-KW"/>
</dbReference>
<keyword evidence="2" id="KW-0503">Monooxygenase</keyword>
<dbReference type="Gene3D" id="3.20.20.30">
    <property type="entry name" value="Luciferase-like domain"/>
    <property type="match status" value="1"/>
</dbReference>